<dbReference type="Pfam" id="PF13279">
    <property type="entry name" value="4HBT_2"/>
    <property type="match status" value="1"/>
</dbReference>
<dbReference type="InterPro" id="IPR029069">
    <property type="entry name" value="HotDog_dom_sf"/>
</dbReference>
<dbReference type="Gene3D" id="3.10.129.10">
    <property type="entry name" value="Hotdog Thioesterase"/>
    <property type="match status" value="1"/>
</dbReference>
<dbReference type="PANTHER" id="PTHR31793:SF24">
    <property type="entry name" value="LONG-CHAIN ACYL-COA THIOESTERASE FADM"/>
    <property type="match status" value="1"/>
</dbReference>
<dbReference type="CDD" id="cd00586">
    <property type="entry name" value="4HBT"/>
    <property type="match status" value="1"/>
</dbReference>
<comment type="caution">
    <text evidence="1">The sequence shown here is derived from an EMBL/GenBank/DDBJ whole genome shotgun (WGS) entry which is preliminary data.</text>
</comment>
<evidence type="ECO:0008006" key="3">
    <source>
        <dbReference type="Google" id="ProtNLM"/>
    </source>
</evidence>
<dbReference type="SUPFAM" id="SSF54637">
    <property type="entry name" value="Thioesterase/thiol ester dehydrase-isomerase"/>
    <property type="match status" value="1"/>
</dbReference>
<evidence type="ECO:0000313" key="1">
    <source>
        <dbReference type="EMBL" id="GLR16591.1"/>
    </source>
</evidence>
<protein>
    <recommendedName>
        <fullName evidence="3">Thioesterase</fullName>
    </recommendedName>
</protein>
<proteinExistence type="predicted"/>
<sequence>MAFEKNFQVRWSEIDLNMHLTSSAYVKYITDTRMSFFVDNGFGLDEMAKHQLGPIVLWEKSYYFKEVHPDQKFTVKITNAGESENGGMMRLEQRIYNEKGENCFLAYTLIAFLDLRLRKMIAPPEALAKVLASLPKSENYKIIPKEELRDADARPM</sequence>
<evidence type="ECO:0000313" key="2">
    <source>
        <dbReference type="Proteomes" id="UP001156666"/>
    </source>
</evidence>
<organism evidence="1 2">
    <name type="scientific">Portibacter lacus</name>
    <dbReference type="NCBI Taxonomy" id="1099794"/>
    <lineage>
        <taxon>Bacteria</taxon>
        <taxon>Pseudomonadati</taxon>
        <taxon>Bacteroidota</taxon>
        <taxon>Saprospiria</taxon>
        <taxon>Saprospirales</taxon>
        <taxon>Haliscomenobacteraceae</taxon>
        <taxon>Portibacter</taxon>
    </lineage>
</organism>
<dbReference type="EMBL" id="BSOH01000006">
    <property type="protein sequence ID" value="GLR16591.1"/>
    <property type="molecule type" value="Genomic_DNA"/>
</dbReference>
<dbReference type="InterPro" id="IPR050563">
    <property type="entry name" value="4-hydroxybenzoyl-CoA_TE"/>
</dbReference>
<keyword evidence="2" id="KW-1185">Reference proteome</keyword>
<dbReference type="AlphaFoldDB" id="A0AA37SLN6"/>
<dbReference type="GO" id="GO:0047617">
    <property type="term" value="F:fatty acyl-CoA hydrolase activity"/>
    <property type="evidence" value="ECO:0007669"/>
    <property type="project" value="TreeGrafter"/>
</dbReference>
<dbReference type="PANTHER" id="PTHR31793">
    <property type="entry name" value="4-HYDROXYBENZOYL-COA THIOESTERASE FAMILY MEMBER"/>
    <property type="match status" value="1"/>
</dbReference>
<gene>
    <name evidence="1" type="ORF">GCM10007940_12060</name>
</gene>
<reference evidence="1" key="1">
    <citation type="journal article" date="2014" name="Int. J. Syst. Evol. Microbiol.">
        <title>Complete genome sequence of Corynebacterium casei LMG S-19264T (=DSM 44701T), isolated from a smear-ripened cheese.</title>
        <authorList>
            <consortium name="US DOE Joint Genome Institute (JGI-PGF)"/>
            <person name="Walter F."/>
            <person name="Albersmeier A."/>
            <person name="Kalinowski J."/>
            <person name="Ruckert C."/>
        </authorList>
    </citation>
    <scope>NUCLEOTIDE SEQUENCE</scope>
    <source>
        <strain evidence="1">NBRC 108769</strain>
    </source>
</reference>
<dbReference type="RefSeq" id="WP_235295339.1">
    <property type="nucleotide sequence ID" value="NZ_BSOH01000006.1"/>
</dbReference>
<reference evidence="1" key="2">
    <citation type="submission" date="2023-01" db="EMBL/GenBank/DDBJ databases">
        <title>Draft genome sequence of Portibacter lacus strain NBRC 108769.</title>
        <authorList>
            <person name="Sun Q."/>
            <person name="Mori K."/>
        </authorList>
    </citation>
    <scope>NUCLEOTIDE SEQUENCE</scope>
    <source>
        <strain evidence="1">NBRC 108769</strain>
    </source>
</reference>
<accession>A0AA37SLN6</accession>
<name>A0AA37SLN6_9BACT</name>
<dbReference type="Proteomes" id="UP001156666">
    <property type="component" value="Unassembled WGS sequence"/>
</dbReference>